<feature type="compositionally biased region" description="Basic residues" evidence="6">
    <location>
        <begin position="1"/>
        <end position="17"/>
    </location>
</feature>
<evidence type="ECO:0000256" key="3">
    <source>
        <dbReference type="ARBA" id="ARBA00020121"/>
    </source>
</evidence>
<dbReference type="Proteomes" id="UP000663828">
    <property type="component" value="Unassembled WGS sequence"/>
</dbReference>
<dbReference type="InterPro" id="IPR007144">
    <property type="entry name" value="SSU_processome_Utp11"/>
</dbReference>
<feature type="region of interest" description="Disordered" evidence="6">
    <location>
        <begin position="1"/>
        <end position="29"/>
    </location>
</feature>
<gene>
    <name evidence="7" type="ORF">XAT740_LOCUS1404</name>
</gene>
<dbReference type="PANTHER" id="PTHR12838:SF0">
    <property type="entry name" value="U3 SMALL NUCLEOLAR RNA-ASSOCIATED PROTEIN 11-RELATED"/>
    <property type="match status" value="1"/>
</dbReference>
<evidence type="ECO:0000256" key="1">
    <source>
        <dbReference type="ARBA" id="ARBA00004604"/>
    </source>
</evidence>
<feature type="compositionally biased region" description="Acidic residues" evidence="6">
    <location>
        <begin position="463"/>
        <end position="475"/>
    </location>
</feature>
<feature type="region of interest" description="Disordered" evidence="6">
    <location>
        <begin position="456"/>
        <end position="478"/>
    </location>
</feature>
<feature type="compositionally biased region" description="Polar residues" evidence="6">
    <location>
        <begin position="559"/>
        <end position="573"/>
    </location>
</feature>
<reference evidence="7" key="1">
    <citation type="submission" date="2021-02" db="EMBL/GenBank/DDBJ databases">
        <authorList>
            <person name="Nowell W R."/>
        </authorList>
    </citation>
    <scope>NUCLEOTIDE SEQUENCE</scope>
</reference>
<evidence type="ECO:0000256" key="4">
    <source>
        <dbReference type="ARBA" id="ARBA00022552"/>
    </source>
</evidence>
<evidence type="ECO:0000256" key="5">
    <source>
        <dbReference type="ARBA" id="ARBA00023242"/>
    </source>
</evidence>
<name>A0A813QPQ6_ADIRI</name>
<dbReference type="AlphaFoldDB" id="A0A813QPQ6"/>
<feature type="region of interest" description="Disordered" evidence="6">
    <location>
        <begin position="531"/>
        <end position="598"/>
    </location>
</feature>
<evidence type="ECO:0000313" key="8">
    <source>
        <dbReference type="Proteomes" id="UP000663828"/>
    </source>
</evidence>
<organism evidence="7 8">
    <name type="scientific">Adineta ricciae</name>
    <name type="common">Rotifer</name>
    <dbReference type="NCBI Taxonomy" id="249248"/>
    <lineage>
        <taxon>Eukaryota</taxon>
        <taxon>Metazoa</taxon>
        <taxon>Spiralia</taxon>
        <taxon>Gnathifera</taxon>
        <taxon>Rotifera</taxon>
        <taxon>Eurotatoria</taxon>
        <taxon>Bdelloidea</taxon>
        <taxon>Adinetida</taxon>
        <taxon>Adinetidae</taxon>
        <taxon>Adineta</taxon>
    </lineage>
</organism>
<keyword evidence="5" id="KW-0539">Nucleus</keyword>
<evidence type="ECO:0000256" key="2">
    <source>
        <dbReference type="ARBA" id="ARBA00008105"/>
    </source>
</evidence>
<dbReference type="GO" id="GO:0006364">
    <property type="term" value="P:rRNA processing"/>
    <property type="evidence" value="ECO:0007669"/>
    <property type="project" value="UniProtKB-KW"/>
</dbReference>
<evidence type="ECO:0000313" key="7">
    <source>
        <dbReference type="EMBL" id="CAF0770098.1"/>
    </source>
</evidence>
<accession>A0A813QPQ6</accession>
<keyword evidence="4" id="KW-0698">rRNA processing</keyword>
<feature type="compositionally biased region" description="Basic and acidic residues" evidence="6">
    <location>
        <begin position="535"/>
        <end position="545"/>
    </location>
</feature>
<sequence length="619" mass="72547">MSSWKKSSKAGQVHHRERSQLSSREHLGLLEKKKDYKERAVDYQTKGNVIRELKKKALDKNPEEYYFNMVNTKLKNGVHSLKKKYKEYTDDQLKLMQSQDLKYIKYKHQMERKKIDRLQSSSHLIDSESRPSTSHIFFVDSQKQVEKFDPVKKMRTHPALINRRSNRLTIEQLKSMKVNFDDELINKFQKQRKKKYAELQKRIDREKKLEQVESAMEDKLLLKNPKQTDKNDDDFWSDDEAEKANEKKKTKMSLSAFNNKVIELEKSVKRSKVRIIRKLTRQIEHERKKNPDDERTTRKVKRIIDEIHQIRKLSNKDVVLFAMEHEGTIADVLQACKPSSDDLKQCALIRLATEKSLQSDVSSLKNHEDYAKSWQQLLIMYQSRHEKRVAWKEKSKDFEKIEQALVDQQKELQEIEQKLPKPLKVKKPKAEKTKEKPRVTHSKQAVVCVLDLEKKTAEPLGDQPDDDEEQPEMMETEIKPVSSSATVINDPFFVNSQHQITYQKRTSRDKNESELDDKRFIEHSYFIDALSSSSNRRDGKGDLARKKWAHLSPLARSLPSATSKKTSNGSIKNSKSKVEDTNTPPLHPSWEASKEAKSQYRIQKSEAKKIVFNNSDDET</sequence>
<protein>
    <recommendedName>
        <fullName evidence="3">Probable U3 small nucleolar RNA-associated protein 11</fullName>
    </recommendedName>
</protein>
<evidence type="ECO:0000256" key="6">
    <source>
        <dbReference type="SAM" id="MobiDB-lite"/>
    </source>
</evidence>
<comment type="subcellular location">
    <subcellularLocation>
        <location evidence="1">Nucleus</location>
        <location evidence="1">Nucleolus</location>
    </subcellularLocation>
</comment>
<keyword evidence="8" id="KW-1185">Reference proteome</keyword>
<dbReference type="Pfam" id="PF03998">
    <property type="entry name" value="Utp11"/>
    <property type="match status" value="1"/>
</dbReference>
<proteinExistence type="inferred from homology"/>
<dbReference type="EMBL" id="CAJNOR010000043">
    <property type="protein sequence ID" value="CAF0770098.1"/>
    <property type="molecule type" value="Genomic_DNA"/>
</dbReference>
<comment type="similarity">
    <text evidence="2">Belongs to the UTP11 family.</text>
</comment>
<dbReference type="PANTHER" id="PTHR12838">
    <property type="entry name" value="U3 SMALL NUCLEOLAR RNA-ASSOCIATED PROTEIN 11"/>
    <property type="match status" value="1"/>
</dbReference>
<dbReference type="GO" id="GO:0032040">
    <property type="term" value="C:small-subunit processome"/>
    <property type="evidence" value="ECO:0007669"/>
    <property type="project" value="InterPro"/>
</dbReference>
<comment type="caution">
    <text evidence="7">The sequence shown here is derived from an EMBL/GenBank/DDBJ whole genome shotgun (WGS) entry which is preliminary data.</text>
</comment>